<dbReference type="Gene3D" id="3.10.450.50">
    <property type="match status" value="1"/>
</dbReference>
<evidence type="ECO:0008006" key="3">
    <source>
        <dbReference type="Google" id="ProtNLM"/>
    </source>
</evidence>
<evidence type="ECO:0000313" key="1">
    <source>
        <dbReference type="EMBL" id="MBF5056899.1"/>
    </source>
</evidence>
<dbReference type="Proteomes" id="UP000662703">
    <property type="component" value="Unassembled WGS sequence"/>
</dbReference>
<organism evidence="1 2">
    <name type="scientific">Alloalcanivorax profundimaris</name>
    <dbReference type="NCBI Taxonomy" id="2735259"/>
    <lineage>
        <taxon>Bacteria</taxon>
        <taxon>Pseudomonadati</taxon>
        <taxon>Pseudomonadota</taxon>
        <taxon>Gammaproteobacteria</taxon>
        <taxon>Oceanospirillales</taxon>
        <taxon>Alcanivoracaceae</taxon>
        <taxon>Alloalcanivorax</taxon>
    </lineage>
</organism>
<protein>
    <recommendedName>
        <fullName evidence="3">Nuclear transport factor 2 family protein</fullName>
    </recommendedName>
</protein>
<gene>
    <name evidence="1" type="ORF">Y5W_02193</name>
</gene>
<name>A0ABS0ARX3_9GAMM</name>
<evidence type="ECO:0000313" key="2">
    <source>
        <dbReference type="Proteomes" id="UP000662703"/>
    </source>
</evidence>
<dbReference type="SUPFAM" id="SSF54427">
    <property type="entry name" value="NTF2-like"/>
    <property type="match status" value="1"/>
</dbReference>
<accession>A0ABS0ARX3</accession>
<dbReference type="EMBL" id="ARXX01000031">
    <property type="protein sequence ID" value="MBF5056899.1"/>
    <property type="molecule type" value="Genomic_DNA"/>
</dbReference>
<sequence length="137" mass="15450">MLVLLQLSLAGCDRPPPEQALRDAVAELETALEAGDVDTVLDRLDDGFRYRDLDRKAVGRRLVGAFLRYPKRQVTFMNVRVDLATPADRAAVRFNALVWGGRAALPDDADGFQVSSHWRRDGGDWLLTEVETRGWRR</sequence>
<reference evidence="1 2" key="1">
    <citation type="submission" date="2012-09" db="EMBL/GenBank/DDBJ databases">
        <title>Genome Sequence of alkane-degrading Bacterium Alcanivorax sp. 521-1.</title>
        <authorList>
            <person name="Lai Q."/>
            <person name="Shao Z."/>
        </authorList>
    </citation>
    <scope>NUCLEOTIDE SEQUENCE [LARGE SCALE GENOMIC DNA]</scope>
    <source>
        <strain evidence="1 2">521-1</strain>
    </source>
</reference>
<dbReference type="InterPro" id="IPR032710">
    <property type="entry name" value="NTF2-like_dom_sf"/>
</dbReference>
<proteinExistence type="predicted"/>
<keyword evidence="2" id="KW-1185">Reference proteome</keyword>
<comment type="caution">
    <text evidence="1">The sequence shown here is derived from an EMBL/GenBank/DDBJ whole genome shotgun (WGS) entry which is preliminary data.</text>
</comment>